<dbReference type="InterPro" id="IPR053168">
    <property type="entry name" value="Glutamic_endopeptidase"/>
</dbReference>
<comment type="caution">
    <text evidence="2">The sequence shown here is derived from an EMBL/GenBank/DDBJ whole genome shotgun (WGS) entry which is preliminary data.</text>
</comment>
<name>A0ABS5KSN1_9ACTN</name>
<evidence type="ECO:0000259" key="1">
    <source>
        <dbReference type="PROSITE" id="PS52045"/>
    </source>
</evidence>
<feature type="domain" description="Neprosin PEP catalytic" evidence="1">
    <location>
        <begin position="40"/>
        <end position="267"/>
    </location>
</feature>
<organism evidence="2 3">
    <name type="scientific">Catenulispora pinistramenti</name>
    <dbReference type="NCBI Taxonomy" id="2705254"/>
    <lineage>
        <taxon>Bacteria</taxon>
        <taxon>Bacillati</taxon>
        <taxon>Actinomycetota</taxon>
        <taxon>Actinomycetes</taxon>
        <taxon>Catenulisporales</taxon>
        <taxon>Catenulisporaceae</taxon>
        <taxon>Catenulispora</taxon>
    </lineage>
</organism>
<proteinExistence type="predicted"/>
<dbReference type="Pfam" id="PF03080">
    <property type="entry name" value="Neprosin"/>
    <property type="match status" value="1"/>
</dbReference>
<dbReference type="RefSeq" id="WP_212010622.1">
    <property type="nucleotide sequence ID" value="NZ_JAAFYZ010000062.1"/>
</dbReference>
<dbReference type="EMBL" id="JAAFYZ010000062">
    <property type="protein sequence ID" value="MBS2549045.1"/>
    <property type="molecule type" value="Genomic_DNA"/>
</dbReference>
<dbReference type="PANTHER" id="PTHR31589:SF110">
    <property type="entry name" value="PROTEIN, PUTATIVE (DUF239)-RELATED"/>
    <property type="match status" value="1"/>
</dbReference>
<evidence type="ECO:0000313" key="3">
    <source>
        <dbReference type="Proteomes" id="UP000730482"/>
    </source>
</evidence>
<accession>A0ABS5KSN1</accession>
<reference evidence="2 3" key="1">
    <citation type="submission" date="2020-02" db="EMBL/GenBank/DDBJ databases">
        <title>Acidophilic actinobacteria isolated from forest soil.</title>
        <authorList>
            <person name="Golinska P."/>
        </authorList>
    </citation>
    <scope>NUCLEOTIDE SEQUENCE [LARGE SCALE GENOMIC DNA]</scope>
    <source>
        <strain evidence="2 3">NL8</strain>
    </source>
</reference>
<keyword evidence="3" id="KW-1185">Reference proteome</keyword>
<sequence length="267" mass="27512">MPFGAFRGHLRTRIGTVGAAAAATVVAAGTVVVLPAGSAQAATCWYGSCFSYVTGRQYTNTTGASVTMEQEAPGGVAADGHSLQELSLQTSSGTASGDTIEIGWSVDPGTNGDYQPHLFVYHWINGQSTCYNGCGFVQVSSTVRAGMALTPGTSGAFALRYYEGNWWAYYNDVAFGYFPGSEWGGSFTSAQIVSAFGEVAADKAPSCTQMGDGVFGSQGTAASSISDYQLMGSADQPKFTVTASDPDSYDYGSVTGTSFTLGGPGVC</sequence>
<dbReference type="PANTHER" id="PTHR31589">
    <property type="entry name" value="PROTEIN, PUTATIVE (DUF239)-RELATED-RELATED"/>
    <property type="match status" value="1"/>
</dbReference>
<gene>
    <name evidence="2" type="ORF">KGQ19_19450</name>
</gene>
<dbReference type="InterPro" id="IPR004314">
    <property type="entry name" value="Neprosin"/>
</dbReference>
<protein>
    <submittedName>
        <fullName evidence="2">Neprosin family prolyl endopeptidase</fullName>
    </submittedName>
</protein>
<dbReference type="Proteomes" id="UP000730482">
    <property type="component" value="Unassembled WGS sequence"/>
</dbReference>
<evidence type="ECO:0000313" key="2">
    <source>
        <dbReference type="EMBL" id="MBS2549045.1"/>
    </source>
</evidence>
<dbReference type="PROSITE" id="PS52045">
    <property type="entry name" value="NEPROSIN_PEP_CD"/>
    <property type="match status" value="1"/>
</dbReference>